<proteinExistence type="predicted"/>
<reference evidence="2" key="1">
    <citation type="journal article" date="2021" name="BMC Genomics">
        <title>Chromosome-level genome assembly and manually-curated proteome of model necrotroph Parastagonospora nodorum Sn15 reveals a genome-wide trove of candidate effector homologs, and redundancy of virulence-related functions within an accessory chromosome.</title>
        <authorList>
            <person name="Bertazzoni S."/>
            <person name="Jones D.A.B."/>
            <person name="Phan H.T."/>
            <person name="Tan K.-C."/>
            <person name="Hane J.K."/>
        </authorList>
    </citation>
    <scope>NUCLEOTIDE SEQUENCE [LARGE SCALE GENOMIC DNA]</scope>
    <source>
        <strain evidence="2">SN15 / ATCC MYA-4574 / FGSC 10173)</strain>
    </source>
</reference>
<dbReference type="AlphaFoldDB" id="A0A7U2IDB8"/>
<feature type="non-terminal residue" evidence="1">
    <location>
        <position position="1"/>
    </location>
</feature>
<evidence type="ECO:0000313" key="2">
    <source>
        <dbReference type="Proteomes" id="UP000663193"/>
    </source>
</evidence>
<name>A0A7U2IDB8_PHANO</name>
<protein>
    <submittedName>
        <fullName evidence="1">Uncharacterized protein</fullName>
    </submittedName>
</protein>
<dbReference type="EMBL" id="CP069045">
    <property type="protein sequence ID" value="QRD07720.1"/>
    <property type="molecule type" value="Genomic_DNA"/>
</dbReference>
<keyword evidence="2" id="KW-1185">Reference proteome</keyword>
<sequence>EYTHLNCISSMSWNGCRHHQNNLKVLSGLDLNAGTPLSFGNASLPSTWRQCWNATNVSASITAVTSSPEAVDHAHWIDQLDIAQQSDRRR</sequence>
<dbReference type="Proteomes" id="UP000663193">
    <property type="component" value="Chromosome 23"/>
</dbReference>
<accession>A0A7U2IDB8</accession>
<gene>
    <name evidence="1" type="ORF">JI435_162280</name>
</gene>
<organism evidence="1 2">
    <name type="scientific">Phaeosphaeria nodorum (strain SN15 / ATCC MYA-4574 / FGSC 10173)</name>
    <name type="common">Glume blotch fungus</name>
    <name type="synonym">Parastagonospora nodorum</name>
    <dbReference type="NCBI Taxonomy" id="321614"/>
    <lineage>
        <taxon>Eukaryota</taxon>
        <taxon>Fungi</taxon>
        <taxon>Dikarya</taxon>
        <taxon>Ascomycota</taxon>
        <taxon>Pezizomycotina</taxon>
        <taxon>Dothideomycetes</taxon>
        <taxon>Pleosporomycetidae</taxon>
        <taxon>Pleosporales</taxon>
        <taxon>Pleosporineae</taxon>
        <taxon>Phaeosphaeriaceae</taxon>
        <taxon>Parastagonospora</taxon>
    </lineage>
</organism>
<evidence type="ECO:0000313" key="1">
    <source>
        <dbReference type="EMBL" id="QRD07720.1"/>
    </source>
</evidence>
<dbReference type="VEuPathDB" id="FungiDB:JI435_162280"/>